<evidence type="ECO:0000256" key="1">
    <source>
        <dbReference type="ARBA" id="ARBA00022801"/>
    </source>
</evidence>
<keyword evidence="2" id="KW-0812">Transmembrane</keyword>
<feature type="transmembrane region" description="Helical" evidence="2">
    <location>
        <begin position="21"/>
        <end position="47"/>
    </location>
</feature>
<dbReference type="Gene3D" id="3.40.50.1820">
    <property type="entry name" value="alpha/beta hydrolase"/>
    <property type="match status" value="1"/>
</dbReference>
<dbReference type="EMBL" id="KV417614">
    <property type="protein sequence ID" value="KZP14629.1"/>
    <property type="molecule type" value="Genomic_DNA"/>
</dbReference>
<keyword evidence="6" id="KW-1185">Reference proteome</keyword>
<dbReference type="STRING" id="436010.A0A165X200"/>
<keyword evidence="1" id="KW-0378">Hydrolase</keyword>
<evidence type="ECO:0000259" key="3">
    <source>
        <dbReference type="Pfam" id="PF07859"/>
    </source>
</evidence>
<evidence type="ECO:0000256" key="2">
    <source>
        <dbReference type="SAM" id="Phobius"/>
    </source>
</evidence>
<keyword evidence="2" id="KW-1133">Transmembrane helix</keyword>
<dbReference type="InterPro" id="IPR029058">
    <property type="entry name" value="AB_hydrolase_fold"/>
</dbReference>
<organism evidence="4 6">
    <name type="scientific">Athelia psychrophila</name>
    <dbReference type="NCBI Taxonomy" id="1759441"/>
    <lineage>
        <taxon>Eukaryota</taxon>
        <taxon>Fungi</taxon>
        <taxon>Dikarya</taxon>
        <taxon>Basidiomycota</taxon>
        <taxon>Agaricomycotina</taxon>
        <taxon>Agaricomycetes</taxon>
        <taxon>Agaricomycetidae</taxon>
        <taxon>Atheliales</taxon>
        <taxon>Atheliaceae</taxon>
        <taxon>Athelia</taxon>
    </lineage>
</organism>
<dbReference type="SUPFAM" id="SSF53474">
    <property type="entry name" value="alpha/beta-Hydrolases"/>
    <property type="match status" value="1"/>
</dbReference>
<dbReference type="Proteomes" id="UP000076532">
    <property type="component" value="Unassembled WGS sequence"/>
</dbReference>
<sequence length="467" mass="52368">MSSPLSHKTVLNLKPGKKQSFNVIALLHMIFITIPLVLIRIPLAVFFEHILPFITFYVYQSHTYRELGRRAIPDIVVRFARDYLSRGSPAEGRASFFGRKTAYSMMYALPSWRKHKAWRANVAEASYGVTGRWIADNPHVPAQRKDDDLVILFVHGGGFVVDTGGTCQLFWLHLMKECFLTRGIKLSIFQLDYELAPDFQFPSQIIEICAAYSWLVNGLGISPSKIVFSGDSAGGQLIAATLLHLARPSPDIRLPDACGPLPRKPRGSLLISPFIKFLGDSHAYVRNASFDLIEIRCAALFAMQYLGCAPVPSAWWGLSFNPAHLFGSPHPDPASFLIDHLPSSEKQKKTELPTVKERLANPYANVGGVKDRAWWGEAMPSRDGANMVVWGGREIFTDDISEFVRLLEDSEVPVVRLKKDYAVHDWLLYEPTIPWLRFNKGKGPDQAADWGVNHVADWIQGIVRGEV</sequence>
<dbReference type="EMBL" id="KV417731">
    <property type="protein sequence ID" value="KZP08119.1"/>
    <property type="molecule type" value="Genomic_DNA"/>
</dbReference>
<keyword evidence="2" id="KW-0472">Membrane</keyword>
<dbReference type="GO" id="GO:0016787">
    <property type="term" value="F:hydrolase activity"/>
    <property type="evidence" value="ECO:0007669"/>
    <property type="project" value="UniProtKB-KW"/>
</dbReference>
<dbReference type="InterPro" id="IPR013094">
    <property type="entry name" value="AB_hydrolase_3"/>
</dbReference>
<dbReference type="AlphaFoldDB" id="A0A165X200"/>
<evidence type="ECO:0000313" key="5">
    <source>
        <dbReference type="EMBL" id="KZP14629.1"/>
    </source>
</evidence>
<accession>A0A165X200</accession>
<dbReference type="InterPro" id="IPR050300">
    <property type="entry name" value="GDXG_lipolytic_enzyme"/>
</dbReference>
<gene>
    <name evidence="5" type="ORF">FIBSPDRAFT_796465</name>
    <name evidence="4" type="ORF">FIBSPDRAFT_840627</name>
</gene>
<evidence type="ECO:0000313" key="6">
    <source>
        <dbReference type="Proteomes" id="UP000076532"/>
    </source>
</evidence>
<dbReference type="OrthoDB" id="2152029at2759"/>
<dbReference type="PANTHER" id="PTHR48081">
    <property type="entry name" value="AB HYDROLASE SUPERFAMILY PROTEIN C4A8.06C"/>
    <property type="match status" value="1"/>
</dbReference>
<dbReference type="Pfam" id="PF07859">
    <property type="entry name" value="Abhydrolase_3"/>
    <property type="match status" value="1"/>
</dbReference>
<dbReference type="PANTHER" id="PTHR48081:SF31">
    <property type="entry name" value="STERYL ACETYL HYDROLASE MUG81-RELATED"/>
    <property type="match status" value="1"/>
</dbReference>
<proteinExistence type="predicted"/>
<protein>
    <submittedName>
        <fullName evidence="4">Alpha/beta-hydrolase</fullName>
    </submittedName>
</protein>
<name>A0A165X200_9AGAM</name>
<evidence type="ECO:0000313" key="4">
    <source>
        <dbReference type="EMBL" id="KZP08119.1"/>
    </source>
</evidence>
<feature type="domain" description="Alpha/beta hydrolase fold-3" evidence="3">
    <location>
        <begin position="151"/>
        <end position="306"/>
    </location>
</feature>
<reference evidence="4 6" key="1">
    <citation type="journal article" date="2016" name="Mol. Biol. Evol.">
        <title>Comparative Genomics of Early-Diverging Mushroom-Forming Fungi Provides Insights into the Origins of Lignocellulose Decay Capabilities.</title>
        <authorList>
            <person name="Nagy L.G."/>
            <person name="Riley R."/>
            <person name="Tritt A."/>
            <person name="Adam C."/>
            <person name="Daum C."/>
            <person name="Floudas D."/>
            <person name="Sun H."/>
            <person name="Yadav J.S."/>
            <person name="Pangilinan J."/>
            <person name="Larsson K.H."/>
            <person name="Matsuura K."/>
            <person name="Barry K."/>
            <person name="Labutti K."/>
            <person name="Kuo R."/>
            <person name="Ohm R.A."/>
            <person name="Bhattacharya S.S."/>
            <person name="Shirouzu T."/>
            <person name="Yoshinaga Y."/>
            <person name="Martin F.M."/>
            <person name="Grigoriev I.V."/>
            <person name="Hibbett D.S."/>
        </authorList>
    </citation>
    <scope>NUCLEOTIDE SEQUENCE [LARGE SCALE GENOMIC DNA]</scope>
    <source>
        <strain evidence="4 6">CBS 109695</strain>
    </source>
</reference>